<organism evidence="11 12">
    <name type="scientific">Plakobranchus ocellatus</name>
    <dbReference type="NCBI Taxonomy" id="259542"/>
    <lineage>
        <taxon>Eukaryota</taxon>
        <taxon>Metazoa</taxon>
        <taxon>Spiralia</taxon>
        <taxon>Lophotrochozoa</taxon>
        <taxon>Mollusca</taxon>
        <taxon>Gastropoda</taxon>
        <taxon>Heterobranchia</taxon>
        <taxon>Euthyneura</taxon>
        <taxon>Panpulmonata</taxon>
        <taxon>Sacoglossa</taxon>
        <taxon>Placobranchoidea</taxon>
        <taxon>Plakobranchidae</taxon>
        <taxon>Plakobranchus</taxon>
    </lineage>
</organism>
<dbReference type="GO" id="GO:0005886">
    <property type="term" value="C:plasma membrane"/>
    <property type="evidence" value="ECO:0007669"/>
    <property type="project" value="TreeGrafter"/>
</dbReference>
<feature type="transmembrane region" description="Helical" evidence="9">
    <location>
        <begin position="150"/>
        <end position="169"/>
    </location>
</feature>
<feature type="transmembrane region" description="Helical" evidence="9">
    <location>
        <begin position="33"/>
        <end position="58"/>
    </location>
</feature>
<dbReference type="SUPFAM" id="SSF81321">
    <property type="entry name" value="Family A G protein-coupled receptor-like"/>
    <property type="match status" value="2"/>
</dbReference>
<keyword evidence="2 9" id="KW-0812">Transmembrane</keyword>
<dbReference type="AlphaFoldDB" id="A0AAV3ZD52"/>
<dbReference type="Gene3D" id="1.20.1070.10">
    <property type="entry name" value="Rhodopsin 7-helix transmembrane proteins"/>
    <property type="match status" value="2"/>
</dbReference>
<gene>
    <name evidence="11" type="ORF">PoB_001899000</name>
</gene>
<feature type="region of interest" description="Disordered" evidence="8">
    <location>
        <begin position="544"/>
        <end position="577"/>
    </location>
</feature>
<comment type="caution">
    <text evidence="11">The sequence shown here is derived from an EMBL/GenBank/DDBJ whole genome shotgun (WGS) entry which is preliminary data.</text>
</comment>
<dbReference type="PRINTS" id="PR00237">
    <property type="entry name" value="GPCRRHODOPSN"/>
</dbReference>
<evidence type="ECO:0000313" key="11">
    <source>
        <dbReference type="EMBL" id="GFN92484.1"/>
    </source>
</evidence>
<dbReference type="GO" id="GO:0004930">
    <property type="term" value="F:G protein-coupled receptor activity"/>
    <property type="evidence" value="ECO:0007669"/>
    <property type="project" value="UniProtKB-KW"/>
</dbReference>
<feature type="transmembrane region" description="Helical" evidence="9">
    <location>
        <begin position="267"/>
        <end position="294"/>
    </location>
</feature>
<evidence type="ECO:0000259" key="10">
    <source>
        <dbReference type="PROSITE" id="PS50262"/>
    </source>
</evidence>
<evidence type="ECO:0000313" key="12">
    <source>
        <dbReference type="Proteomes" id="UP000735302"/>
    </source>
</evidence>
<keyword evidence="6 11" id="KW-0675">Receptor</keyword>
<evidence type="ECO:0000256" key="2">
    <source>
        <dbReference type="ARBA" id="ARBA00022692"/>
    </source>
</evidence>
<dbReference type="CDD" id="cd00637">
    <property type="entry name" value="7tm_classA_rhodopsin-like"/>
    <property type="match status" value="2"/>
</dbReference>
<feature type="compositionally biased region" description="Polar residues" evidence="8">
    <location>
        <begin position="437"/>
        <end position="463"/>
    </location>
</feature>
<feature type="compositionally biased region" description="Polar residues" evidence="8">
    <location>
        <begin position="379"/>
        <end position="397"/>
    </location>
</feature>
<dbReference type="EMBL" id="BLXT01002252">
    <property type="protein sequence ID" value="GFN92484.1"/>
    <property type="molecule type" value="Genomic_DNA"/>
</dbReference>
<dbReference type="InterPro" id="IPR017452">
    <property type="entry name" value="GPCR_Rhodpsn_7TM"/>
</dbReference>
<feature type="compositionally biased region" description="Polar residues" evidence="8">
    <location>
        <begin position="563"/>
        <end position="573"/>
    </location>
</feature>
<sequence length="663" mass="72400">MDGTSEDPSNSWNISDAEAQHYIDLVQADTTKIVIPIITFLIFLAILGAVGNALVLLVYYRGFKKGATRVLILFIAAVDLFSCILVIPGEVYDMFHLWDWTNTGVCRARMLVSGTSTVASALALLWVAIVRYRKVCHPFGWQVGSRHARIATVAVLLFSILAASPLAVVNGRQTKPIPSSYTKDAQYPLAIDTQSQEDGVTFSPENHTRNIGDIYATKTNESQIGTSTYDEIISTTKMVTGITANPNNTLIVYGHECSTDDAYRDTIWPLVATGILLILFIASAASLCTMYSLIGRKAWRHRKRFQVQQIGSSGDEVSSDGVALKVFRMLSSKRKKPSKSTASSDSAGTAHTKSSSFSATTSSSQKEENSFNEAVLVSTAASTGMPNQTGEPGSSTEPRGLSKEASSESNGAVGSFKLKEDGEKHGKENMLEKGDSQLASYSKNNTSTDIENCSSGAPTSKLTVSHKDSQQSFGDSDSSKEPQKTATTNQKRKISAGSRKFVEINLDSKPLSNDSSSEELSDTDEGRKKILANRKQSRSLLQNIVQKSMHKKNSTTSKDSRKQSTASKKSQSGKTKRPELLNRTTIMLFCISAVYIVGYLSHLAMIFFKVGAPETFDMLGFFGKSAWNFFLRLYYVNCAANPVVYSLCDLNFRKNCLALFKGK</sequence>
<protein>
    <submittedName>
        <fullName evidence="11">Neuropeptide y receptor type 1</fullName>
    </submittedName>
</protein>
<feature type="transmembrane region" description="Helical" evidence="9">
    <location>
        <begin position="70"/>
        <end position="88"/>
    </location>
</feature>
<evidence type="ECO:0000256" key="1">
    <source>
        <dbReference type="ARBA" id="ARBA00004141"/>
    </source>
</evidence>
<dbReference type="PANTHER" id="PTHR24243:SF208">
    <property type="entry name" value="PYROKININ-1 RECEPTOR"/>
    <property type="match status" value="1"/>
</dbReference>
<keyword evidence="7" id="KW-0807">Transducer</keyword>
<evidence type="ECO:0000256" key="9">
    <source>
        <dbReference type="SAM" id="Phobius"/>
    </source>
</evidence>
<evidence type="ECO:0000256" key="7">
    <source>
        <dbReference type="ARBA" id="ARBA00023224"/>
    </source>
</evidence>
<feature type="transmembrane region" description="Helical" evidence="9">
    <location>
        <begin position="108"/>
        <end position="129"/>
    </location>
</feature>
<keyword evidence="5 9" id="KW-0472">Membrane</keyword>
<dbReference type="Proteomes" id="UP000735302">
    <property type="component" value="Unassembled WGS sequence"/>
</dbReference>
<evidence type="ECO:0000256" key="4">
    <source>
        <dbReference type="ARBA" id="ARBA00023040"/>
    </source>
</evidence>
<evidence type="ECO:0000256" key="3">
    <source>
        <dbReference type="ARBA" id="ARBA00022989"/>
    </source>
</evidence>
<proteinExistence type="predicted"/>
<evidence type="ECO:0000256" key="8">
    <source>
        <dbReference type="SAM" id="MobiDB-lite"/>
    </source>
</evidence>
<name>A0AAV3ZD52_9GAST</name>
<dbReference type="InterPro" id="IPR000276">
    <property type="entry name" value="GPCR_Rhodpsn"/>
</dbReference>
<feature type="compositionally biased region" description="Basic and acidic residues" evidence="8">
    <location>
        <begin position="417"/>
        <end position="435"/>
    </location>
</feature>
<feature type="transmembrane region" description="Helical" evidence="9">
    <location>
        <begin position="586"/>
        <end position="608"/>
    </location>
</feature>
<comment type="subcellular location">
    <subcellularLocation>
        <location evidence="1">Membrane</location>
        <topology evidence="1">Multi-pass membrane protein</topology>
    </subcellularLocation>
</comment>
<evidence type="ECO:0000256" key="5">
    <source>
        <dbReference type="ARBA" id="ARBA00023136"/>
    </source>
</evidence>
<reference evidence="11 12" key="1">
    <citation type="journal article" date="2021" name="Elife">
        <title>Chloroplast acquisition without the gene transfer in kleptoplastic sea slugs, Plakobranchus ocellatus.</title>
        <authorList>
            <person name="Maeda T."/>
            <person name="Takahashi S."/>
            <person name="Yoshida T."/>
            <person name="Shimamura S."/>
            <person name="Takaki Y."/>
            <person name="Nagai Y."/>
            <person name="Toyoda A."/>
            <person name="Suzuki Y."/>
            <person name="Arimoto A."/>
            <person name="Ishii H."/>
            <person name="Satoh N."/>
            <person name="Nishiyama T."/>
            <person name="Hasebe M."/>
            <person name="Maruyama T."/>
            <person name="Minagawa J."/>
            <person name="Obokata J."/>
            <person name="Shigenobu S."/>
        </authorList>
    </citation>
    <scope>NUCLEOTIDE SEQUENCE [LARGE SCALE GENOMIC DNA]</scope>
</reference>
<feature type="compositionally biased region" description="Low complexity" evidence="8">
    <location>
        <begin position="349"/>
        <end position="364"/>
    </location>
</feature>
<feature type="region of interest" description="Disordered" evidence="8">
    <location>
        <begin position="335"/>
        <end position="526"/>
    </location>
</feature>
<feature type="domain" description="G-protein coupled receptors family 1 profile" evidence="10">
    <location>
        <begin position="51"/>
        <end position="165"/>
    </location>
</feature>
<dbReference type="PANTHER" id="PTHR24243">
    <property type="entry name" value="G-PROTEIN COUPLED RECEPTOR"/>
    <property type="match status" value="1"/>
</dbReference>
<keyword evidence="3 9" id="KW-1133">Transmembrane helix</keyword>
<keyword evidence="4" id="KW-0297">G-protein coupled receptor</keyword>
<keyword evidence="12" id="KW-1185">Reference proteome</keyword>
<dbReference type="PROSITE" id="PS50262">
    <property type="entry name" value="G_PROTEIN_RECEP_F1_2"/>
    <property type="match status" value="1"/>
</dbReference>
<accession>A0AAV3ZD52</accession>
<evidence type="ECO:0000256" key="6">
    <source>
        <dbReference type="ARBA" id="ARBA00023170"/>
    </source>
</evidence>
<dbReference type="Pfam" id="PF00001">
    <property type="entry name" value="7tm_1"/>
    <property type="match status" value="1"/>
</dbReference>